<keyword evidence="4 6" id="KW-1133">Transmembrane helix</keyword>
<evidence type="ECO:0000256" key="2">
    <source>
        <dbReference type="ARBA" id="ARBA00022475"/>
    </source>
</evidence>
<dbReference type="Pfam" id="PF02687">
    <property type="entry name" value="FtsX"/>
    <property type="match status" value="2"/>
</dbReference>
<dbReference type="RefSeq" id="WP_147031237.1">
    <property type="nucleotide sequence ID" value="NZ_CP042436.1"/>
</dbReference>
<dbReference type="GO" id="GO:0022857">
    <property type="term" value="F:transmembrane transporter activity"/>
    <property type="evidence" value="ECO:0007669"/>
    <property type="project" value="TreeGrafter"/>
</dbReference>
<accession>A0A5B8UU66</accession>
<dbReference type="InterPro" id="IPR025857">
    <property type="entry name" value="MacB_PCD"/>
</dbReference>
<dbReference type="Pfam" id="PF12704">
    <property type="entry name" value="MacB_PCD"/>
    <property type="match status" value="2"/>
</dbReference>
<evidence type="ECO:0000313" key="9">
    <source>
        <dbReference type="EMBL" id="QEC62660.1"/>
    </source>
</evidence>
<dbReference type="Proteomes" id="UP000321479">
    <property type="component" value="Chromosome"/>
</dbReference>
<dbReference type="EMBL" id="CP042436">
    <property type="protein sequence ID" value="QEC62660.1"/>
    <property type="molecule type" value="Genomic_DNA"/>
</dbReference>
<dbReference type="OrthoDB" id="1451596at2"/>
<sequence length="792" mass="88830">MIKNYLKVAWRNLSKNKTHTFINIAGLSVGLVCSILILLWVQNELAMDSFHKNSSRLYSVYASQYYDHKAHGTYNTPGPAAEEMKKVIPEIEYASPYAFTNPATFQAGDKILKMNGNSAGPDYFKMFSYPLIEGNAQNALKGPVAIAISRKMAVAFYGSPAAAINKTIRYNNDKSLTVTAVFEDMGANVSEKVDFITNWKVFTDDNSWALEWGNNGPSAYIMLRPDANAALVEKKITRFLDKYNNLDRKTATFIIDLALQPYSEKYLHGNFDDQGRIDGGRIAYVRLFSIVAVFILLIACINFMNLATARSVKRAKEIGVRKVVGALRSSLIQQFISESMLITFIAVAVSLVLLALLLPVFNDVTQKQIVLPFNQPGFWARLTAITLVTGLIAGSYPALFLSSFKPVKVLKGTLKLDTGTTFFRKGLVVFQFFLSIVLITATIVVSKQMSYIQSKNLGYDRENLVYVPMEGTLIQKYEVFKQEALSMPGVESVTRISNTPTNIQGSTGGINWVGKDTTVNIQFTFASVGYDFTKTMKLKMAAGRDFSKDFATDSIGYIINEAALKRIGYKDPIGQPLTMWGKKGKIIGVLRDFHFNSLHDRIRPLILRLRENEDYGNFLIRTRPGKTREALSSMEKLCKQMNPAFPFTYYFSDEEYQKLYQNEQIVSKLSDAFSFLAILISCLGLLGLAMFTAEQRVKEIGIRKVLGASVQSLYALLSREFLMLIGIALLIALPVSWYAMNKWLLGFEYHTPMQWWMFAMAGIIILFIALVTVSFQAIKAALMNPIKSLRSE</sequence>
<keyword evidence="5 6" id="KW-0472">Membrane</keyword>
<feature type="transmembrane region" description="Helical" evidence="6">
    <location>
        <begin position="21"/>
        <end position="41"/>
    </location>
</feature>
<keyword evidence="2" id="KW-1003">Cell membrane</keyword>
<feature type="transmembrane region" description="Helical" evidence="6">
    <location>
        <begin position="721"/>
        <end position="740"/>
    </location>
</feature>
<feature type="domain" description="ABC3 transporter permease C-terminal" evidence="7">
    <location>
        <begin position="673"/>
        <end position="785"/>
    </location>
</feature>
<reference evidence="9 10" key="1">
    <citation type="journal article" date="2017" name="Curr. Microbiol.">
        <title>Mucilaginibacter ginsenosidivorans sp. nov., Isolated from Soil of Ginseng Field.</title>
        <authorList>
            <person name="Kim M.M."/>
            <person name="Siddiqi M.Z."/>
            <person name="Im W.T."/>
        </authorList>
    </citation>
    <scope>NUCLEOTIDE SEQUENCE [LARGE SCALE GENOMIC DNA]</scope>
    <source>
        <strain evidence="9 10">Gsoil 3017</strain>
    </source>
</reference>
<evidence type="ECO:0000256" key="5">
    <source>
        <dbReference type="ARBA" id="ARBA00023136"/>
    </source>
</evidence>
<comment type="subcellular location">
    <subcellularLocation>
        <location evidence="1">Cell membrane</location>
        <topology evidence="1">Multi-pass membrane protein</topology>
    </subcellularLocation>
</comment>
<dbReference type="InterPro" id="IPR050250">
    <property type="entry name" value="Macrolide_Exporter_MacB"/>
</dbReference>
<gene>
    <name evidence="9" type="ORF">FRZ54_08690</name>
</gene>
<evidence type="ECO:0000256" key="6">
    <source>
        <dbReference type="SAM" id="Phobius"/>
    </source>
</evidence>
<feature type="transmembrane region" description="Helical" evidence="6">
    <location>
        <begin position="422"/>
        <end position="445"/>
    </location>
</feature>
<evidence type="ECO:0000256" key="4">
    <source>
        <dbReference type="ARBA" id="ARBA00022989"/>
    </source>
</evidence>
<protein>
    <submittedName>
        <fullName evidence="9">FtsX-like permease family protein</fullName>
    </submittedName>
</protein>
<keyword evidence="3 6" id="KW-0812">Transmembrane</keyword>
<dbReference type="GO" id="GO:0005886">
    <property type="term" value="C:plasma membrane"/>
    <property type="evidence" value="ECO:0007669"/>
    <property type="project" value="UniProtKB-SubCell"/>
</dbReference>
<feature type="domain" description="MacB-like periplasmic core" evidence="8">
    <location>
        <begin position="20"/>
        <end position="238"/>
    </location>
</feature>
<feature type="transmembrane region" description="Helical" evidence="6">
    <location>
        <begin position="755"/>
        <end position="778"/>
    </location>
</feature>
<feature type="domain" description="ABC3 transporter permease C-terminal" evidence="7">
    <location>
        <begin position="290"/>
        <end position="395"/>
    </location>
</feature>
<dbReference type="InterPro" id="IPR003838">
    <property type="entry name" value="ABC3_permease_C"/>
</dbReference>
<keyword evidence="10" id="KW-1185">Reference proteome</keyword>
<dbReference type="PANTHER" id="PTHR30572">
    <property type="entry name" value="MEMBRANE COMPONENT OF TRANSPORTER-RELATED"/>
    <property type="match status" value="1"/>
</dbReference>
<feature type="transmembrane region" description="Helical" evidence="6">
    <location>
        <begin position="672"/>
        <end position="693"/>
    </location>
</feature>
<evidence type="ECO:0000259" key="8">
    <source>
        <dbReference type="Pfam" id="PF12704"/>
    </source>
</evidence>
<dbReference type="KEGG" id="mgin:FRZ54_08690"/>
<feature type="transmembrane region" description="Helical" evidence="6">
    <location>
        <begin position="283"/>
        <end position="304"/>
    </location>
</feature>
<dbReference type="PANTHER" id="PTHR30572:SF18">
    <property type="entry name" value="ABC-TYPE MACROLIDE FAMILY EXPORT SYSTEM PERMEASE COMPONENT 2"/>
    <property type="match status" value="1"/>
</dbReference>
<feature type="transmembrane region" description="Helical" evidence="6">
    <location>
        <begin position="378"/>
        <end position="401"/>
    </location>
</feature>
<name>A0A5B8UU66_9SPHI</name>
<evidence type="ECO:0000256" key="3">
    <source>
        <dbReference type="ARBA" id="ARBA00022692"/>
    </source>
</evidence>
<proteinExistence type="predicted"/>
<evidence type="ECO:0000313" key="10">
    <source>
        <dbReference type="Proteomes" id="UP000321479"/>
    </source>
</evidence>
<organism evidence="9 10">
    <name type="scientific">Mucilaginibacter ginsenosidivorans</name>
    <dbReference type="NCBI Taxonomy" id="398053"/>
    <lineage>
        <taxon>Bacteria</taxon>
        <taxon>Pseudomonadati</taxon>
        <taxon>Bacteroidota</taxon>
        <taxon>Sphingobacteriia</taxon>
        <taxon>Sphingobacteriales</taxon>
        <taxon>Sphingobacteriaceae</taxon>
        <taxon>Mucilaginibacter</taxon>
    </lineage>
</organism>
<evidence type="ECO:0000259" key="7">
    <source>
        <dbReference type="Pfam" id="PF02687"/>
    </source>
</evidence>
<dbReference type="AlphaFoldDB" id="A0A5B8UU66"/>
<feature type="transmembrane region" description="Helical" evidence="6">
    <location>
        <begin position="340"/>
        <end position="358"/>
    </location>
</feature>
<feature type="domain" description="MacB-like periplasmic core" evidence="8">
    <location>
        <begin position="435"/>
        <end position="632"/>
    </location>
</feature>
<evidence type="ECO:0000256" key="1">
    <source>
        <dbReference type="ARBA" id="ARBA00004651"/>
    </source>
</evidence>